<gene>
    <name evidence="8" type="ORF">PACLA_8A040035</name>
</gene>
<feature type="region of interest" description="Disordered" evidence="7">
    <location>
        <begin position="1867"/>
        <end position="1899"/>
    </location>
</feature>
<dbReference type="GO" id="GO:0001786">
    <property type="term" value="F:phosphatidylserine binding"/>
    <property type="evidence" value="ECO:0007669"/>
    <property type="project" value="TreeGrafter"/>
</dbReference>
<dbReference type="FunFam" id="1.10.220.10:FF:000005">
    <property type="entry name" value="Annexin"/>
    <property type="match status" value="3"/>
</dbReference>
<protein>
    <recommendedName>
        <fullName evidence="6">Annexin</fullName>
    </recommendedName>
</protein>
<evidence type="ECO:0000256" key="2">
    <source>
        <dbReference type="ARBA" id="ARBA00022737"/>
    </source>
</evidence>
<evidence type="ECO:0000313" key="8">
    <source>
        <dbReference type="EMBL" id="CAB3986629.1"/>
    </source>
</evidence>
<dbReference type="GO" id="GO:0005737">
    <property type="term" value="C:cytoplasm"/>
    <property type="evidence" value="ECO:0007669"/>
    <property type="project" value="TreeGrafter"/>
</dbReference>
<dbReference type="GO" id="GO:0005544">
    <property type="term" value="F:calcium-dependent phospholipid binding"/>
    <property type="evidence" value="ECO:0007669"/>
    <property type="project" value="UniProtKB-KW"/>
</dbReference>
<comment type="similarity">
    <text evidence="1 6">Belongs to the annexin family.</text>
</comment>
<dbReference type="GO" id="GO:0032509">
    <property type="term" value="P:endosome transport via multivesicular body sorting pathway"/>
    <property type="evidence" value="ECO:0007669"/>
    <property type="project" value="TreeGrafter"/>
</dbReference>
<dbReference type="OrthoDB" id="37886at2759"/>
<dbReference type="PANTHER" id="PTHR10502">
    <property type="entry name" value="ANNEXIN"/>
    <property type="match status" value="1"/>
</dbReference>
<name>A0A6S7GBL5_PARCT</name>
<comment type="domain">
    <text evidence="6">A pair of annexin repeats may form one binding site for calcium and phospholipid.</text>
</comment>
<feature type="region of interest" description="Disordered" evidence="7">
    <location>
        <begin position="520"/>
        <end position="560"/>
    </location>
</feature>
<comment type="caution">
    <text evidence="8">The sequence shown here is derived from an EMBL/GenBank/DDBJ whole genome shotgun (WGS) entry which is preliminary data.</text>
</comment>
<dbReference type="InterPro" id="IPR038622">
    <property type="entry name" value="CDPS_sf"/>
</dbReference>
<feature type="compositionally biased region" description="Basic and acidic residues" evidence="7">
    <location>
        <begin position="532"/>
        <end position="560"/>
    </location>
</feature>
<dbReference type="FunFam" id="1.10.220.10:FF:000003">
    <property type="entry name" value="Annexin"/>
    <property type="match status" value="1"/>
</dbReference>
<dbReference type="PANTHER" id="PTHR10502:SF233">
    <property type="entry name" value="ANNEXIN B9"/>
    <property type="match status" value="1"/>
</dbReference>
<dbReference type="InterPro" id="IPR018252">
    <property type="entry name" value="Annexin_repeat_CS"/>
</dbReference>
<keyword evidence="4 6" id="KW-0041">Annexin</keyword>
<evidence type="ECO:0000256" key="5">
    <source>
        <dbReference type="ARBA" id="ARBA00023302"/>
    </source>
</evidence>
<organism evidence="8 9">
    <name type="scientific">Paramuricea clavata</name>
    <name type="common">Red gorgonian</name>
    <name type="synonym">Violescent sea-whip</name>
    <dbReference type="NCBI Taxonomy" id="317549"/>
    <lineage>
        <taxon>Eukaryota</taxon>
        <taxon>Metazoa</taxon>
        <taxon>Cnidaria</taxon>
        <taxon>Anthozoa</taxon>
        <taxon>Octocorallia</taxon>
        <taxon>Malacalcyonacea</taxon>
        <taxon>Plexauridae</taxon>
        <taxon>Paramuricea</taxon>
    </lineage>
</organism>
<evidence type="ECO:0000256" key="6">
    <source>
        <dbReference type="RuleBase" id="RU003540"/>
    </source>
</evidence>
<keyword evidence="5 6" id="KW-0111">Calcium/phospholipid-binding</keyword>
<dbReference type="GO" id="GO:0012506">
    <property type="term" value="C:vesicle membrane"/>
    <property type="evidence" value="ECO:0007669"/>
    <property type="project" value="TreeGrafter"/>
</dbReference>
<dbReference type="PRINTS" id="PR00196">
    <property type="entry name" value="ANNEXIN"/>
</dbReference>
<evidence type="ECO:0000256" key="3">
    <source>
        <dbReference type="ARBA" id="ARBA00022837"/>
    </source>
</evidence>
<dbReference type="EMBL" id="CACRXK020001046">
    <property type="protein sequence ID" value="CAB3986629.1"/>
    <property type="molecule type" value="Genomic_DNA"/>
</dbReference>
<dbReference type="FunFam" id="1.10.220.10:FF:000002">
    <property type="entry name" value="Annexin"/>
    <property type="match status" value="6"/>
</dbReference>
<dbReference type="InterPro" id="IPR001464">
    <property type="entry name" value="Annexin"/>
</dbReference>
<dbReference type="PROSITE" id="PS51897">
    <property type="entry name" value="ANNEXIN_2"/>
    <property type="match status" value="17"/>
</dbReference>
<feature type="region of interest" description="Disordered" evidence="7">
    <location>
        <begin position="160"/>
        <end position="207"/>
    </location>
</feature>
<dbReference type="SUPFAM" id="SSF47874">
    <property type="entry name" value="Annexin"/>
    <property type="match status" value="8"/>
</dbReference>
<dbReference type="GO" id="GO:0005509">
    <property type="term" value="F:calcium ion binding"/>
    <property type="evidence" value="ECO:0007669"/>
    <property type="project" value="InterPro"/>
</dbReference>
<dbReference type="InterPro" id="IPR018502">
    <property type="entry name" value="Annexin_repeat"/>
</dbReference>
<dbReference type="GO" id="GO:0016755">
    <property type="term" value="F:aminoacyltransferase activity"/>
    <property type="evidence" value="ECO:0007669"/>
    <property type="project" value="InterPro"/>
</dbReference>
<dbReference type="SMART" id="SM00335">
    <property type="entry name" value="ANX"/>
    <property type="match status" value="29"/>
</dbReference>
<reference evidence="8" key="1">
    <citation type="submission" date="2020-04" db="EMBL/GenBank/DDBJ databases">
        <authorList>
            <person name="Alioto T."/>
            <person name="Alioto T."/>
            <person name="Gomez Garrido J."/>
        </authorList>
    </citation>
    <scope>NUCLEOTIDE SEQUENCE</scope>
    <source>
        <strain evidence="8">A484AB</strain>
    </source>
</reference>
<evidence type="ECO:0000256" key="7">
    <source>
        <dbReference type="SAM" id="MobiDB-lite"/>
    </source>
</evidence>
<evidence type="ECO:0000256" key="4">
    <source>
        <dbReference type="ARBA" id="ARBA00023216"/>
    </source>
</evidence>
<dbReference type="Pfam" id="PF00191">
    <property type="entry name" value="Annexin"/>
    <property type="match status" value="27"/>
</dbReference>
<feature type="region of interest" description="Disordered" evidence="7">
    <location>
        <begin position="875"/>
        <end position="895"/>
    </location>
</feature>
<dbReference type="GO" id="GO:0005886">
    <property type="term" value="C:plasma membrane"/>
    <property type="evidence" value="ECO:0007669"/>
    <property type="project" value="TreeGrafter"/>
</dbReference>
<keyword evidence="9" id="KW-1185">Reference proteome</keyword>
<keyword evidence="2 6" id="KW-0677">Repeat</keyword>
<feature type="compositionally biased region" description="Acidic residues" evidence="7">
    <location>
        <begin position="189"/>
        <end position="207"/>
    </location>
</feature>
<feature type="region of interest" description="Disordered" evidence="7">
    <location>
        <begin position="2548"/>
        <end position="2580"/>
    </location>
</feature>
<dbReference type="GO" id="GO:0005634">
    <property type="term" value="C:nucleus"/>
    <property type="evidence" value="ECO:0007669"/>
    <property type="project" value="TreeGrafter"/>
</dbReference>
<dbReference type="PROSITE" id="PS00223">
    <property type="entry name" value="ANNEXIN_1"/>
    <property type="match status" value="8"/>
</dbReference>
<proteinExistence type="inferred from homology"/>
<evidence type="ECO:0000256" key="1">
    <source>
        <dbReference type="ARBA" id="ARBA00007831"/>
    </source>
</evidence>
<dbReference type="Gene3D" id="1.10.220.10">
    <property type="entry name" value="Annexin"/>
    <property type="match status" value="30"/>
</dbReference>
<dbReference type="Gene3D" id="3.40.50.11710">
    <property type="entry name" value="Cyclodipeptide synthase"/>
    <property type="match status" value="2"/>
</dbReference>
<evidence type="ECO:0000313" key="9">
    <source>
        <dbReference type="Proteomes" id="UP001152795"/>
    </source>
</evidence>
<dbReference type="InterPro" id="IPR037104">
    <property type="entry name" value="Annexin_sf"/>
</dbReference>
<sequence>MEESQTVKNGRIYLESKRTIVLGISPGNPFFYKMENLQKMFQFAKINSDQKILLFLVDKISEHNYRAVGTEYVNWSRDVETSDSYTSALNYVKHLYQVNDQFQNDIQECTQLALVSLKNGREKNMSQSGRNTAIDLEEGVEYLLKELAFFSVSAKSRTESRRASAKSKDEEPLKLPPIHGEQTGGSADENNDEKDEEMEEEPKVEELDDYGKLVKAIEEGDNATVLDIIAQNSWDKKNLDELVEKYDSDPNNEKDLLDVMKSSFEGDNKNALLALLLPKHEYEAMCLHNALKGMSSDEDVLVEILGSSSNAEIAEIKKAYEIEYNTPLDDDIKTSTEGEFQKFLLHLSEGVRDENPNVNKNATLADTKSLLKSARTRKWATEEDEFAEIFAQRSLPQLKALLPEYKKSTKVELEDTLEKQTTGELQNGSKTMIKIVRNRPKYLAQKLHEALHDGDEVNYETLSRLLNTCDKNELKAAKAAYEKAYESRLEDDIKGKCNEDTQKLFVPLLQDDGVPIVEEEKKKGKKKKGSKKEKEEPKENEKMEEDKTEEQKEEKENAEDIHLAKYRGTVKPAANFDAMKDVEFVRGALVYKDRDGVIKRLTSRSNQQRQTIAKKFNIRYKQDLVKLLKSEFGANLADAIDALMLPPSVQDARTLHEAMKGMGTTEKDLINIICFRRNKEIIAIKESYQEEFERNLEEDVRNETSGDFSDFLIMLLEAKRSESNEVNESDVKKDAQALLEASENQLGTDEEAIAEILTTRSRPHLNAVFEEYKQIADRHFMESMMSEMSGDLLKAVLAVVFYMSGAIDCYVEIITQILADDKALTKFIASRSEIDTVDIKEVYTSLSGRDLGEEIQKKHKGNRRKILLGLLKEEDPTATGSKNSKKKKGKNAESEFHPTVNAAKHFSSGRDAELIKASLGVDTDAIIMMIAARSNKQRQEILQKYQSMYEKDLLNQLAKIFGSGSEHILKPIFTSPDVFESTQLKESMEAAGTDEDVLMSAICLRNNEGIAKLKESFLDVVGESLTEVVESETSGDFRTLLLRLLQGKRDEKDTFDQKLAEQDAKDLHKAGEEKKFGTDESKFIEVFSSRSKSSLKATFEEYKKIAGCDILESLSSELSGNFEKAMVLIANSCQLTSPLLYSKQLHRVKDISREFAFHLSNRAEVDMVEIKTTYQEEYKESLMDEIMIRFENEQKNLLMALIKEWKKGRKDITQPPGKGEETKYHPTVPPAINFNASNDADSIHKTQSSAFDMDEVIMLLVRRTVEQRNAICTEYKAKYEKDLIKELENELGVEPSLIQALFENPADIVVKNLQKATKGAGTDEKLLVEILCTKTNQEIEGIKKAYFEAVEEELGDVVGKETSGKFQELLLQILKAERNESPEVVMDEVNEDAKALYKAGDKRWGTDENVFVDIFSRRSRPHLKAVFKEFKKIAKRDITESLRDEISGDFLDALLLIASVSEQGELTSICSELNGKLSEKNDFMHLVIAHSEVDMVEVKEDYKKQYKTLLADDIKKNYEGNLQKILLGLIKEWKPFAKSLGASKTGAKDDKNSGKEYHATVTPAVNFNALKDADTLYDANGKDTNVTIMLLAARTKEQRLEIREEYEKKYNVDLLEDTSEHLKIKRPNLEPLFGTDHSSLVQGLHDAMKGFGTDEKALIDILCVQDNKNLKALNESYEKEHGKKLTDVIASETGGELKDFLLEILKADRRENQPASEKQAVSDATALYEAGEKKWGTDESKFITILTTRSRTHLRQVLVEYKKIANKDMVDSLKDELDGDLEYALITLVSSIKTEGIPYSCNYLKQSLGNSTAFMTSLSHRAEIDTVEIKEEYNKLFSTSLASDISQNFSGNLSSLLLALIKEWNPQPSQQQKSKKKGGSDGDASGEYHPTVTPAKPFNPVKDSEVIRKAVGKDKAVLIDILSSRTVDQRQAISTKYKERYNKANLLKVLNKDFGSEFDDLLPGMFVNRIINDAKLLNEAVKVTEANKKVLYQIICQRSEEDLQRIKLEYKKAYGHALSEKIGGKLTGDIKCLLIDILKCERSDVQTVDQKMAQQDARGLHEAGEKKDSAKTVHIFTSRSVPQLTAMLEELKKVYDLKIYLILRFRAVTALIFKQELIECTELSGKDELPNDLLDSANASKALVLLASFNQDPLQSCANEIKQSMKEDPKYCQKLIATHAEIDMVEIKDVYQNFDGETLEEDIMKYYNDDLQNMLLALVKEPVVNSNKQKGYHPTVEAAANFNSKTDSDALKNAKDSEHDIDGMISLLCSRTKEQRNTMKQDYLKNHKTDLLQHLVTKLKVKERYLKTLFFDTSSSKAKMLYEAMKGFGTDEKVLISVLCVQNNEGLKSIASSYSKEYGKELSEAISKETSGDFEKLLLRILKADRLENQPRNTSKVQADAKSLQEAGVKTTGTDETKFIEILVSRSRSHLQKVFEEYKKITNQEIEQSIKNEMSGDLEDALLALVASARVEPEIHWSKHLNQCLGRPQEMFECVVERSEIDMVEIKEGYKNQFNVALADDIKKNYTGNTSKILLALIKEFSFSPKPPATKVTNRAPRGRAGKVTKPVNQPSPPPQTEEVAPSLYHGTVIPAQEFVVTKDVKAMNTSIGKNKRAVIDMLGLRSTAQRQEIMTKYKETHKKDLVQTLKGLFNIKNDHFLPSLFTLSIVNDAKALHEAMEGLGTKESVLIDVLCQRNEQEIQELKSQYQKAYKKPLDKTIDSETDGDLGKLLLEILKCDRDDSTMVDTKLVEADAKGLHEAGETKQGTDEEKFIETLTSRSNAHFIEMYKAYEKIAGKSLDQTLKDEFSGDIGNALSTMVSYHKDHLAHFASKLKETVESDIDMFSKLVVARCEIDMVEIKEVYSKMYQRSLADDMHKYCTEDDLRNILLSLIKEWNLDEEPKPQLTLLPEIVYHPTVVTSQNFVAVNDANTVKEELGK</sequence>
<feature type="compositionally biased region" description="Basic and acidic residues" evidence="7">
    <location>
        <begin position="160"/>
        <end position="173"/>
    </location>
</feature>
<dbReference type="Proteomes" id="UP001152795">
    <property type="component" value="Unassembled WGS sequence"/>
</dbReference>
<accession>A0A6S7GBL5</accession>
<keyword evidence="3 6" id="KW-0106">Calcium</keyword>